<protein>
    <submittedName>
        <fullName evidence="1">Uncharacterized protein</fullName>
    </submittedName>
</protein>
<reference evidence="1" key="1">
    <citation type="submission" date="2019-11" db="EMBL/GenBank/DDBJ databases">
        <authorList>
            <person name="Feng L."/>
        </authorList>
    </citation>
    <scope>NUCLEOTIDE SEQUENCE</scope>
    <source>
        <strain evidence="1">ElentaLFYP107</strain>
    </source>
</reference>
<organism evidence="1">
    <name type="scientific">Eggerthella lenta</name>
    <name type="common">Eubacterium lentum</name>
    <dbReference type="NCBI Taxonomy" id="84112"/>
    <lineage>
        <taxon>Bacteria</taxon>
        <taxon>Bacillati</taxon>
        <taxon>Actinomycetota</taxon>
        <taxon>Coriobacteriia</taxon>
        <taxon>Eggerthellales</taxon>
        <taxon>Eggerthellaceae</taxon>
        <taxon>Eggerthella</taxon>
    </lineage>
</organism>
<dbReference type="RefSeq" id="WP_015761538.1">
    <property type="nucleotide sequence ID" value="NZ_AP025575.1"/>
</dbReference>
<sequence>MFELNVKSYIKRNPRLRQAKMGMLMSKWAWNRKVCPRQFKRFFSSFTLPKTSALFASFLNTRRVAYSSANYGDASATKLFIFLS</sequence>
<proteinExistence type="predicted"/>
<dbReference type="AlphaFoldDB" id="A0A6N2Z2D9"/>
<dbReference type="GeneID" id="69512486"/>
<dbReference type="EMBL" id="CACRTT010000005">
    <property type="protein sequence ID" value="VYT72653.1"/>
    <property type="molecule type" value="Genomic_DNA"/>
</dbReference>
<accession>A0A6N2Z2D9</accession>
<name>A0A6N2Z2D9_EGGLN</name>
<evidence type="ECO:0000313" key="1">
    <source>
        <dbReference type="EMBL" id="VYT72653.1"/>
    </source>
</evidence>
<gene>
    <name evidence="1" type="ORF">ELLFYP107_01393</name>
</gene>